<feature type="region of interest" description="Disordered" evidence="1">
    <location>
        <begin position="188"/>
        <end position="270"/>
    </location>
</feature>
<evidence type="ECO:0000313" key="2">
    <source>
        <dbReference type="EMBL" id="SEB42154.1"/>
    </source>
</evidence>
<protein>
    <submittedName>
        <fullName evidence="2">Uncharacterized protein</fullName>
    </submittedName>
</protein>
<dbReference type="AlphaFoldDB" id="A0A1H4J761"/>
<evidence type="ECO:0000256" key="1">
    <source>
        <dbReference type="SAM" id="MobiDB-lite"/>
    </source>
</evidence>
<feature type="region of interest" description="Disordered" evidence="1">
    <location>
        <begin position="1"/>
        <end position="65"/>
    </location>
</feature>
<dbReference type="Gene3D" id="1.20.120.520">
    <property type="entry name" value="nmb1532 protein domain like"/>
    <property type="match status" value="1"/>
</dbReference>
<evidence type="ECO:0000313" key="3">
    <source>
        <dbReference type="Proteomes" id="UP000183407"/>
    </source>
</evidence>
<dbReference type="EMBL" id="FNTL01000003">
    <property type="protein sequence ID" value="SEB42154.1"/>
    <property type="molecule type" value="Genomic_DNA"/>
</dbReference>
<name>A0A1H4J761_RHOJO</name>
<feature type="compositionally biased region" description="Basic residues" evidence="1">
    <location>
        <begin position="16"/>
        <end position="34"/>
    </location>
</feature>
<sequence>MTAHPRPTCRTTTDRHHPRRTAPRPRAHLGRSVHPHPDRPPPTHRPCRSPHLDPRLPPTPPHQRIREPLAFRPRHAPSSAPQLDDLTTNHARVHRAANAVERTASTYRHIGTLAARDDLRGAIERLCTVLLPQLDREERHASLAADTLTPHEWATWLHHHPLGTTSPTELTRETNWLTDTLDPVDANTSRTDFAHADDPFGPSRSGASTATEPDCCGHQRLREHHGSGRSSESRLTTFDPIRPGQSSHSPARPLRASHPHQLFTPATRER</sequence>
<organism evidence="2 3">
    <name type="scientific">Rhodococcus jostii</name>
    <dbReference type="NCBI Taxonomy" id="132919"/>
    <lineage>
        <taxon>Bacteria</taxon>
        <taxon>Bacillati</taxon>
        <taxon>Actinomycetota</taxon>
        <taxon>Actinomycetes</taxon>
        <taxon>Mycobacteriales</taxon>
        <taxon>Nocardiaceae</taxon>
        <taxon>Rhodococcus</taxon>
    </lineage>
</organism>
<proteinExistence type="predicted"/>
<accession>A0A1H4J761</accession>
<gene>
    <name evidence="2" type="ORF">SAMN04490220_0685</name>
</gene>
<dbReference type="Proteomes" id="UP000183407">
    <property type="component" value="Unassembled WGS sequence"/>
</dbReference>
<feature type="compositionally biased region" description="Low complexity" evidence="1">
    <location>
        <begin position="1"/>
        <end position="11"/>
    </location>
</feature>
<reference evidence="3" key="1">
    <citation type="submission" date="2016-10" db="EMBL/GenBank/DDBJ databases">
        <authorList>
            <person name="Varghese N."/>
        </authorList>
    </citation>
    <scope>NUCLEOTIDE SEQUENCE [LARGE SCALE GENOMIC DNA]</scope>
    <source>
        <strain evidence="3">DSM 44719</strain>
    </source>
</reference>